<organism evidence="2 3">
    <name type="scientific">Mucilaginibacter aquatilis</name>
    <dbReference type="NCBI Taxonomy" id="1517760"/>
    <lineage>
        <taxon>Bacteria</taxon>
        <taxon>Pseudomonadati</taxon>
        <taxon>Bacteroidota</taxon>
        <taxon>Sphingobacteriia</taxon>
        <taxon>Sphingobacteriales</taxon>
        <taxon>Sphingobacteriaceae</taxon>
        <taxon>Mucilaginibacter</taxon>
    </lineage>
</organism>
<name>A0A6I4IEI6_9SPHI</name>
<dbReference type="OrthoDB" id="1452462at2"/>
<sequence length="79" mass="8637">MKTLIGILAALITLAFVGLLILRVWDIKILSFETIARSSITLAILGVTSLVLIVVYGAFLKNTNRNYNNKVGNRAHPKA</sequence>
<keyword evidence="3" id="KW-1185">Reference proteome</keyword>
<gene>
    <name evidence="2" type="ORF">GO816_11635</name>
</gene>
<evidence type="ECO:0000256" key="1">
    <source>
        <dbReference type="SAM" id="Phobius"/>
    </source>
</evidence>
<keyword evidence="1" id="KW-0812">Transmembrane</keyword>
<keyword evidence="1" id="KW-1133">Transmembrane helix</keyword>
<feature type="transmembrane region" description="Helical" evidence="1">
    <location>
        <begin position="42"/>
        <end position="60"/>
    </location>
</feature>
<keyword evidence="1" id="KW-0472">Membrane</keyword>
<dbReference type="AlphaFoldDB" id="A0A6I4IEI6"/>
<evidence type="ECO:0000313" key="3">
    <source>
        <dbReference type="Proteomes" id="UP000434850"/>
    </source>
</evidence>
<dbReference type="Proteomes" id="UP000434850">
    <property type="component" value="Unassembled WGS sequence"/>
</dbReference>
<proteinExistence type="predicted"/>
<evidence type="ECO:0000313" key="2">
    <source>
        <dbReference type="EMBL" id="MVN91779.1"/>
    </source>
</evidence>
<accession>A0A6I4IEI6</accession>
<protein>
    <submittedName>
        <fullName evidence="2">Uncharacterized protein</fullName>
    </submittedName>
</protein>
<reference evidence="2 3" key="1">
    <citation type="submission" date="2019-12" db="EMBL/GenBank/DDBJ databases">
        <title>Mucilaginibacter sp. HME9299 genome sequencing and assembly.</title>
        <authorList>
            <person name="Kang H."/>
            <person name="Kim H."/>
            <person name="Joh K."/>
        </authorList>
    </citation>
    <scope>NUCLEOTIDE SEQUENCE [LARGE SCALE GENOMIC DNA]</scope>
    <source>
        <strain evidence="2 3">HME9299</strain>
    </source>
</reference>
<dbReference type="RefSeq" id="WP_157542105.1">
    <property type="nucleotide sequence ID" value="NZ_WQLA01000004.1"/>
</dbReference>
<comment type="caution">
    <text evidence="2">The sequence shown here is derived from an EMBL/GenBank/DDBJ whole genome shotgun (WGS) entry which is preliminary data.</text>
</comment>
<dbReference type="EMBL" id="WQLA01000004">
    <property type="protein sequence ID" value="MVN91779.1"/>
    <property type="molecule type" value="Genomic_DNA"/>
</dbReference>